<keyword evidence="1" id="KW-0812">Transmembrane</keyword>
<dbReference type="InterPro" id="IPR007313">
    <property type="entry name" value="FxsA"/>
</dbReference>
<dbReference type="Pfam" id="PF04186">
    <property type="entry name" value="FxsA"/>
    <property type="match status" value="1"/>
</dbReference>
<evidence type="ECO:0008006" key="4">
    <source>
        <dbReference type="Google" id="ProtNLM"/>
    </source>
</evidence>
<keyword evidence="1" id="KW-1133">Transmembrane helix</keyword>
<proteinExistence type="predicted"/>
<name>A0A5C1QCZ8_9SPIO</name>
<dbReference type="RefSeq" id="WP_149568079.1">
    <property type="nucleotide sequence ID" value="NZ_CP035807.1"/>
</dbReference>
<accession>A0A5C1QCZ8</accession>
<reference evidence="2 3" key="1">
    <citation type="submission" date="2019-02" db="EMBL/GenBank/DDBJ databases">
        <authorList>
            <person name="Fomenkov A."/>
            <person name="Dubinina G."/>
            <person name="Grabovich M."/>
            <person name="Vincze T."/>
            <person name="Roberts R.J."/>
        </authorList>
    </citation>
    <scope>NUCLEOTIDE SEQUENCE [LARGE SCALE GENOMIC DNA]</scope>
    <source>
        <strain evidence="2 3">P</strain>
    </source>
</reference>
<feature type="transmembrane region" description="Helical" evidence="1">
    <location>
        <begin position="89"/>
        <end position="122"/>
    </location>
</feature>
<dbReference type="GO" id="GO:0016020">
    <property type="term" value="C:membrane"/>
    <property type="evidence" value="ECO:0007669"/>
    <property type="project" value="InterPro"/>
</dbReference>
<dbReference type="EMBL" id="CP035807">
    <property type="protein sequence ID" value="QEN04839.1"/>
    <property type="molecule type" value="Genomic_DNA"/>
</dbReference>
<dbReference type="KEGG" id="sper:EW093_09025"/>
<sequence length="150" mass="17409">MFSTEFLLKLLNREKISKYIYTILFLSLTTVFDFIALFFFGGMFGNILYLAFICLLSLFGVIITIKLIGKQIIFMEKKHAVGTFPEGEFYHITTLFFAAIFIIFPGIISSTLGFFIICIPHLRLFIGRKISKGLKLDWHGVYEYKEIYNN</sequence>
<keyword evidence="1" id="KW-0472">Membrane</keyword>
<evidence type="ECO:0000313" key="3">
    <source>
        <dbReference type="Proteomes" id="UP000323824"/>
    </source>
</evidence>
<gene>
    <name evidence="2" type="ORF">EW093_09025</name>
</gene>
<evidence type="ECO:0000313" key="2">
    <source>
        <dbReference type="EMBL" id="QEN04839.1"/>
    </source>
</evidence>
<feature type="transmembrane region" description="Helical" evidence="1">
    <location>
        <begin position="20"/>
        <end position="40"/>
    </location>
</feature>
<keyword evidence="3" id="KW-1185">Reference proteome</keyword>
<organism evidence="2 3">
    <name type="scientific">Thiospirochaeta perfilievii</name>
    <dbReference type="NCBI Taxonomy" id="252967"/>
    <lineage>
        <taxon>Bacteria</taxon>
        <taxon>Pseudomonadati</taxon>
        <taxon>Spirochaetota</taxon>
        <taxon>Spirochaetia</taxon>
        <taxon>Spirochaetales</taxon>
        <taxon>Spirochaetaceae</taxon>
        <taxon>Thiospirochaeta</taxon>
    </lineage>
</organism>
<feature type="transmembrane region" description="Helical" evidence="1">
    <location>
        <begin position="47"/>
        <end position="69"/>
    </location>
</feature>
<protein>
    <recommendedName>
        <fullName evidence="4">FxsA family protein</fullName>
    </recommendedName>
</protein>
<dbReference type="Proteomes" id="UP000323824">
    <property type="component" value="Chromosome"/>
</dbReference>
<evidence type="ECO:0000256" key="1">
    <source>
        <dbReference type="SAM" id="Phobius"/>
    </source>
</evidence>
<dbReference type="AlphaFoldDB" id="A0A5C1QCZ8"/>
<reference evidence="2 3" key="2">
    <citation type="submission" date="2019-09" db="EMBL/GenBank/DDBJ databases">
        <title>Complete Genome Sequence and Methylome Analysis of free living Spirochaetas.</title>
        <authorList>
            <person name="Leshcheva N."/>
            <person name="Mikheeva N."/>
        </authorList>
    </citation>
    <scope>NUCLEOTIDE SEQUENCE [LARGE SCALE GENOMIC DNA]</scope>
    <source>
        <strain evidence="2 3">P</strain>
    </source>
</reference>